<accession>A0ABN9RMP3</accession>
<dbReference type="Gene3D" id="1.20.920.30">
    <property type="match status" value="1"/>
</dbReference>
<comment type="similarity">
    <text evidence="2">Belongs to the dynein heavy chain family.</text>
</comment>
<evidence type="ECO:0000256" key="12">
    <source>
        <dbReference type="ARBA" id="ARBA00023273"/>
    </source>
</evidence>
<dbReference type="SUPFAM" id="SSF52540">
    <property type="entry name" value="P-loop containing nucleoside triphosphate hydrolases"/>
    <property type="match status" value="4"/>
</dbReference>
<keyword evidence="12" id="KW-0966">Cell projection</keyword>
<organism evidence="16 17">
    <name type="scientific">Prorocentrum cordatum</name>
    <dbReference type="NCBI Taxonomy" id="2364126"/>
    <lineage>
        <taxon>Eukaryota</taxon>
        <taxon>Sar</taxon>
        <taxon>Alveolata</taxon>
        <taxon>Dinophyceae</taxon>
        <taxon>Prorocentrales</taxon>
        <taxon>Prorocentraceae</taxon>
        <taxon>Prorocentrum</taxon>
    </lineage>
</organism>
<dbReference type="PANTHER" id="PTHR45703:SF8">
    <property type="entry name" value="DYNEINS HEAVY CHAIN"/>
    <property type="match status" value="1"/>
</dbReference>
<dbReference type="Pfam" id="PF12780">
    <property type="entry name" value="AAA_8"/>
    <property type="match status" value="1"/>
</dbReference>
<keyword evidence="10" id="KW-0505">Motor protein</keyword>
<feature type="region of interest" description="Disordered" evidence="14">
    <location>
        <begin position="2098"/>
        <end position="2148"/>
    </location>
</feature>
<dbReference type="InterPro" id="IPR042219">
    <property type="entry name" value="AAA_lid_11_sf"/>
</dbReference>
<keyword evidence="4" id="KW-0493">Microtubule</keyword>
<feature type="compositionally biased region" description="Basic and acidic residues" evidence="14">
    <location>
        <begin position="2099"/>
        <end position="2111"/>
    </location>
</feature>
<dbReference type="Pfam" id="PF12775">
    <property type="entry name" value="AAA_7"/>
    <property type="match status" value="1"/>
</dbReference>
<evidence type="ECO:0000256" key="2">
    <source>
        <dbReference type="ARBA" id="ARBA00008887"/>
    </source>
</evidence>
<comment type="caution">
    <text evidence="16">The sequence shown here is derived from an EMBL/GenBank/DDBJ whole genome shotgun (WGS) entry which is preliminary data.</text>
</comment>
<keyword evidence="5" id="KW-0547">Nucleotide-binding</keyword>
<dbReference type="Gene3D" id="1.10.8.1220">
    <property type="match status" value="1"/>
</dbReference>
<evidence type="ECO:0000256" key="13">
    <source>
        <dbReference type="SAM" id="Coils"/>
    </source>
</evidence>
<dbReference type="InterPro" id="IPR043160">
    <property type="entry name" value="Dynein_C_barrel"/>
</dbReference>
<dbReference type="InterPro" id="IPR041466">
    <property type="entry name" value="Dynein_AAA5_ext"/>
</dbReference>
<dbReference type="InterPro" id="IPR026983">
    <property type="entry name" value="DHC"/>
</dbReference>
<dbReference type="InterPro" id="IPR041658">
    <property type="entry name" value="AAA_lid_11"/>
</dbReference>
<dbReference type="InterPro" id="IPR024743">
    <property type="entry name" value="Dynein_HC_stalk"/>
</dbReference>
<evidence type="ECO:0000256" key="11">
    <source>
        <dbReference type="ARBA" id="ARBA00023212"/>
    </source>
</evidence>
<comment type="subcellular location">
    <subcellularLocation>
        <location evidence="1">Cytoplasm</location>
        <location evidence="1">Cytoskeleton</location>
        <location evidence="1">Cilium axoneme</location>
    </subcellularLocation>
</comment>
<feature type="domain" description="AAA+ ATPase" evidence="15">
    <location>
        <begin position="216"/>
        <end position="362"/>
    </location>
</feature>
<proteinExistence type="inferred from homology"/>
<dbReference type="InterPro" id="IPR041228">
    <property type="entry name" value="Dynein_C"/>
</dbReference>
<evidence type="ECO:0000256" key="4">
    <source>
        <dbReference type="ARBA" id="ARBA00022701"/>
    </source>
</evidence>
<dbReference type="InterPro" id="IPR024317">
    <property type="entry name" value="Dynein_heavy_chain_D4_dom"/>
</dbReference>
<evidence type="ECO:0000256" key="3">
    <source>
        <dbReference type="ARBA" id="ARBA00022490"/>
    </source>
</evidence>
<dbReference type="Gene3D" id="1.20.58.1120">
    <property type="match status" value="1"/>
</dbReference>
<dbReference type="Pfam" id="PF17857">
    <property type="entry name" value="AAA_lid_1"/>
    <property type="match status" value="1"/>
</dbReference>
<dbReference type="Pfam" id="PF12777">
    <property type="entry name" value="MT"/>
    <property type="match status" value="1"/>
</dbReference>
<evidence type="ECO:0000256" key="6">
    <source>
        <dbReference type="ARBA" id="ARBA00022840"/>
    </source>
</evidence>
<reference evidence="16" key="1">
    <citation type="submission" date="2023-10" db="EMBL/GenBank/DDBJ databases">
        <authorList>
            <person name="Chen Y."/>
            <person name="Shah S."/>
            <person name="Dougan E. K."/>
            <person name="Thang M."/>
            <person name="Chan C."/>
        </authorList>
    </citation>
    <scope>NUCLEOTIDE SEQUENCE [LARGE SCALE GENOMIC DNA]</scope>
</reference>
<dbReference type="InterPro" id="IPR041589">
    <property type="entry name" value="DNAH3_AAA_lid_1"/>
</dbReference>
<dbReference type="Gene3D" id="1.10.8.710">
    <property type="match status" value="1"/>
</dbReference>
<evidence type="ECO:0000313" key="16">
    <source>
        <dbReference type="EMBL" id="CAK0820031.1"/>
    </source>
</evidence>
<dbReference type="Gene3D" id="1.20.920.20">
    <property type="match status" value="1"/>
</dbReference>
<dbReference type="Gene3D" id="3.40.50.300">
    <property type="entry name" value="P-loop containing nucleotide triphosphate hydrolases"/>
    <property type="match status" value="5"/>
</dbReference>
<evidence type="ECO:0000256" key="5">
    <source>
        <dbReference type="ARBA" id="ARBA00022741"/>
    </source>
</evidence>
<keyword evidence="6" id="KW-0067">ATP-binding</keyword>
<evidence type="ECO:0000256" key="10">
    <source>
        <dbReference type="ARBA" id="ARBA00023175"/>
    </source>
</evidence>
<name>A0ABN9RMP3_9DINO</name>
<dbReference type="Gene3D" id="6.10.140.1060">
    <property type="match status" value="1"/>
</dbReference>
<dbReference type="InterPro" id="IPR003593">
    <property type="entry name" value="AAA+_ATPase"/>
</dbReference>
<evidence type="ECO:0000256" key="9">
    <source>
        <dbReference type="ARBA" id="ARBA00023069"/>
    </source>
</evidence>
<dbReference type="InterPro" id="IPR004273">
    <property type="entry name" value="Dynein_heavy_D6_P-loop"/>
</dbReference>
<dbReference type="Pfam" id="PF17852">
    <property type="entry name" value="Dynein_AAA_lid"/>
    <property type="match status" value="1"/>
</dbReference>
<sequence>MVACVGKEYVPFPEPLKLEGKVEVYLDRCIDAFRSALKFFAKDLIAKYFGDGCDADGEKRGKFIADSQAAQCALLVQLITWVKLVEDGFQAVAEGDANGVKDAWDKQAALLLKLVELTMTNLDKPTRQKVMCAITLDAHNRDVQAKLYKEQVVSKDAFQWQSMLKCYWREELDDANMEICDAKLPYGYEYLGNGPRLVVTPLTDRIYVTATQALHLCMGCAPAGPAGTGKTESTKDLANGVAKACYVINAAPEMDYVSIGNIFKGLSASGSWGCFDEFNRLVPEVLSVCTVQFKSVCDAIKSKSKRFVLQGDEINLDPAVGCFITMNPGYLGRSELPEGLKALFRPITVMVPDFQLIIENMFMGEGFTEAPALGLKFATLYSLNKDLLSQSKKYDWGMRAIKSVLVVAGSFKRADPSLSEQAVLMRSLRDTNVAKIEGDDLKVFMGLLLDLFPGIDVPRARDSDMEKTLIEVMEGPDFGYTHDPEEYLLLKITQLIELLGIRHCVFLMGNPGSFKSAMWRILKQAKTKRGEKTTTVDFSPKAISTNELYGFVNMATREWKDGIISKVMRELGQIPDTHPKWILLDGDLDANWIESMNSVMDDNRLLTLPSNERIPLKQHMKMIFEIRDLNYATPATATRAGIVCMSDVEGVQWRSYVTSWIKKQEYPDQIKEAIQKLFDKYGKDTLLWILKNTKIQVPMVDINMISACCSFLQNLITPDKFEVLEYWFIFCFTSAVGFCLSEVDGVDYRKAFSNWWKGEMKTIKYPSKGTIFEYFVKDSKLEEWITAVEEIEYSSETPMGEVTVPTSETVAMTYLMKALINTHHPIMLIGLAGCGKTQSCLGLLRTLPPTEFTFYAMNMSYYTDSTLLQTLMENPLEKKAGKLYAPPGKLNMVYFVDDLNMPALDKYNTQSAIELMKEKQDYAHWWDRAKIQVKDIGNTQYMCCMNPTAGSFIVNPRLQRHFWTCAVSFPEQAALRTIYSTFMKGHFERLPFKSSVSDCLSNIIVAALQLHANVVASFRKTAANFHYEFNIRHMSGVFNGLLAAKPSEFDKDEKLTKLWLHESERVYGDRLVSVSDLKKYRALAADLSKRMFGKFNFAKYFQDKNPDPLVFAPFSKGISEMDGGGTYDQINGFDKLSELLMTALGEYNENNAAMDLVLFGDALCHVSKICRIIMSTPGHPLLVGVGGSGRQSLSRLSAYTCQYITMMIVISGNYGINDLKTDLQAMYNKAGVKDEGVMFLFTDGQITNEKFLVFINDLLASGDIADLYASDEKDAIRNSVRSGCKAAGITDTPENLWMFFIGRIRKNLHMSLCFSPVGDDMRNRARKFPALVNCTVIDWFQPWPMDALFNVGQKILAPIEQLGPDDSPVRAGIVEFLPFSFECSDKEAAVFMENERRFAYTTPKSFLELIKLYTTMVGRKVDALEDQKDRLTNGLEKLRKTQSDVAGLEEELKVKAVVVAEKAQAADIFAEEVGREKANVQAESEKAGVEERDCAKIAKDVSQQQASCEEDLAKAVPLVKEAEAALDILDKKEFQVLKTFTAPPGGVGEVCEAAMHLQAGIDPNIDVDKKGVVKDASWKAAVKMMGNPEKFLQNLKEYKFQIDEGKVPQANIEKARKIQIALGDQFTYDAMMKKSSAAAGLCAFIINIIMYYDVVIQVEPKRQALREATETLNTANTRLAEVKALVAELEAKLAKLMAEFDKAMSEKNAVMAEAQKCQTKLDMAQRLVGALSANGVIWEQTVDRTAEELVFIPGDTLVACSFASYVGVFTRFYRESCIQKYVDFLRSKSVPLGPKPDPLSILATDAQMAGWGSQGLPSDRVSCENGAIVTNSQRWCLMIDPQLQGIVWIKKKEEDNQLQITRMGHSKMLNTFEVALDQGKSVLIENMGQTIDAVLMPIVSRNTIKRGNKKVVKLGDKEIILKDQFKLFMQTKLSNPHYPPEVQAETTVINFTVTDDGLEDQLLFLVVKLERPDLAKKKTALIQQQNEFKVALATLEALLLDKLAKAEGDILDDTELILSLEEAKNTSDEVKEKVVIAVETEAKINETSEFYRPTGIRGSLLFFLLCDLCKMHTFYKYSLDSFVMVVTRAVNSITLRKPKVTEPPKEEKEKGENDEEEGADEEEVEEDEEEEQEKGEDEEDEEEEIIDLSGKELKDRVQLLERTITYAVFAFTRRGLLDVDKLIVSTMMAMRILVRGKKITPEESAMLIRAPPDPNAGVLPDNAKTWLTETQWAQLKSLEGMEAFKKGGKLTESLEQDSLGWKRWFGEERPETADLPRSARDLSHFHRLFLLRVLRQDRIAEALKQFIIDNLGQDYIEQAPFDMESALEESTCITPFFFVLFPGVDPTPTIEQVGKKLGKTEANGMLVNISMGQGQEQIALNALTKAAKEGGWIMLQNIHLMQAWLKQLERALEVIEEFSHESFRCFLTSEPPSALQGRLWELIPEPILQRCIKVADEAPSDLKSNLRRAYSKFSQENIDACLKPKEFKATLFALCFFHSLISGRIKFGAQGWSKKYPFNDGDLTICGQVLKNYLNNSEHLDTDVPWPDLRYIFGEIMYGGHITDPWDRRVNNTYLHVLVTPELLAGVNLCPNFKSPDAAKLEYQQYAKYIEERFPPEVPMMYWLHPNAEIGFLTNQGIGIFETIAGITGGGGGGAGTDITEAGPIITSYMTQLPGNLDMIDIRSRLKPEDFTPFVIVSLQEADRMNVLLSHMRFSMIDLEKGIGGLQNITEHMEALAADLQANKVNALWAERAYPSLKSLSAWFVDLLDRNVQIVEWTSKLTLLKSIWLSGLFNSMSFLTSNMQVAARANSLPLDYMRNRCRFYNTRDLADIAGVPAQGVHVHGLFMEGAGWEDGKGEDEGYITESKMKELHPLMPICNVFAVHIDEMSWDAMYHCPVFSTSLRGATFIFQANVRMDPDDSETRWILAGAALLTQDD</sequence>
<feature type="coiled-coil region" evidence="13">
    <location>
        <begin position="1665"/>
        <end position="1713"/>
    </location>
</feature>
<evidence type="ECO:0000256" key="8">
    <source>
        <dbReference type="ARBA" id="ARBA00023054"/>
    </source>
</evidence>
<evidence type="ECO:0000256" key="14">
    <source>
        <dbReference type="SAM" id="MobiDB-lite"/>
    </source>
</evidence>
<dbReference type="Proteomes" id="UP001189429">
    <property type="component" value="Unassembled WGS sequence"/>
</dbReference>
<keyword evidence="7" id="KW-0243">Dynein</keyword>
<keyword evidence="17" id="KW-1185">Reference proteome</keyword>
<dbReference type="Pfam" id="PF12781">
    <property type="entry name" value="AAA_9"/>
    <property type="match status" value="1"/>
</dbReference>
<dbReference type="InterPro" id="IPR043157">
    <property type="entry name" value="Dynein_AAA1S"/>
</dbReference>
<dbReference type="InterPro" id="IPR035699">
    <property type="entry name" value="AAA_6"/>
</dbReference>
<dbReference type="SMART" id="SM00382">
    <property type="entry name" value="AAA"/>
    <property type="match status" value="2"/>
</dbReference>
<dbReference type="Gene3D" id="3.10.490.20">
    <property type="match status" value="1"/>
</dbReference>
<keyword evidence="9" id="KW-0969">Cilium</keyword>
<evidence type="ECO:0000256" key="7">
    <source>
        <dbReference type="ARBA" id="ARBA00023017"/>
    </source>
</evidence>
<dbReference type="Pfam" id="PF03028">
    <property type="entry name" value="Dynein_heavy"/>
    <property type="match status" value="1"/>
</dbReference>
<dbReference type="Pfam" id="PF18198">
    <property type="entry name" value="AAA_lid_11"/>
    <property type="match status" value="1"/>
</dbReference>
<evidence type="ECO:0000256" key="1">
    <source>
        <dbReference type="ARBA" id="ARBA00004430"/>
    </source>
</evidence>
<feature type="coiled-coil region" evidence="13">
    <location>
        <begin position="1421"/>
        <end position="1451"/>
    </location>
</feature>
<keyword evidence="11" id="KW-0206">Cytoskeleton</keyword>
<dbReference type="Pfam" id="PF18199">
    <property type="entry name" value="Dynein_C"/>
    <property type="match status" value="1"/>
</dbReference>
<dbReference type="InterPro" id="IPR027417">
    <property type="entry name" value="P-loop_NTPase"/>
</dbReference>
<dbReference type="Gene3D" id="1.20.1270.280">
    <property type="match status" value="1"/>
</dbReference>
<evidence type="ECO:0000313" key="17">
    <source>
        <dbReference type="Proteomes" id="UP001189429"/>
    </source>
</evidence>
<dbReference type="Gene3D" id="1.10.8.720">
    <property type="entry name" value="Region D6 of dynein motor"/>
    <property type="match status" value="1"/>
</dbReference>
<gene>
    <name evidence="16" type="ORF">PCOR1329_LOCUS21852</name>
</gene>
<dbReference type="EMBL" id="CAUYUJ010007226">
    <property type="protein sequence ID" value="CAK0820031.1"/>
    <property type="molecule type" value="Genomic_DNA"/>
</dbReference>
<protein>
    <recommendedName>
        <fullName evidence="15">AAA+ ATPase domain-containing protein</fullName>
    </recommendedName>
</protein>
<keyword evidence="8 13" id="KW-0175">Coiled coil</keyword>
<feature type="compositionally biased region" description="Acidic residues" evidence="14">
    <location>
        <begin position="2112"/>
        <end position="2146"/>
    </location>
</feature>
<feature type="domain" description="AAA+ ATPase" evidence="15">
    <location>
        <begin position="822"/>
        <end position="968"/>
    </location>
</feature>
<dbReference type="PANTHER" id="PTHR45703">
    <property type="entry name" value="DYNEIN HEAVY CHAIN"/>
    <property type="match status" value="1"/>
</dbReference>
<dbReference type="InterPro" id="IPR035706">
    <property type="entry name" value="AAA_9"/>
</dbReference>
<evidence type="ECO:0000259" key="15">
    <source>
        <dbReference type="SMART" id="SM00382"/>
    </source>
</evidence>
<keyword evidence="3" id="KW-0963">Cytoplasm</keyword>
<dbReference type="Pfam" id="PF12774">
    <property type="entry name" value="AAA_6"/>
    <property type="match status" value="1"/>
</dbReference>